<evidence type="ECO:0000313" key="15">
    <source>
        <dbReference type="EMBL" id="OVE97658.1"/>
    </source>
</evidence>
<name>A0A202FB50_9LACO</name>
<evidence type="ECO:0000256" key="1">
    <source>
        <dbReference type="ARBA" id="ARBA00004651"/>
    </source>
</evidence>
<dbReference type="PANTHER" id="PTHR33843:SF4">
    <property type="entry name" value="ASCORBATE-SPECIFIC PTS SYSTEM EIIC COMPONENT"/>
    <property type="match status" value="1"/>
</dbReference>
<feature type="transmembrane region" description="Helical" evidence="14">
    <location>
        <begin position="112"/>
        <end position="129"/>
    </location>
</feature>
<comment type="caution">
    <text evidence="15">The sequence shown here is derived from an EMBL/GenBank/DDBJ whole genome shotgun (WGS) entry which is preliminary data.</text>
</comment>
<keyword evidence="5" id="KW-0762">Sugar transport</keyword>
<evidence type="ECO:0000256" key="14">
    <source>
        <dbReference type="SAM" id="Phobius"/>
    </source>
</evidence>
<dbReference type="NCBIfam" id="NF006923">
    <property type="entry name" value="PRK09410.2-1"/>
    <property type="match status" value="1"/>
</dbReference>
<evidence type="ECO:0000256" key="9">
    <source>
        <dbReference type="ARBA" id="ARBA00023136"/>
    </source>
</evidence>
<dbReference type="GO" id="GO:0005886">
    <property type="term" value="C:plasma membrane"/>
    <property type="evidence" value="ECO:0007669"/>
    <property type="project" value="UniProtKB-SubCell"/>
</dbReference>
<evidence type="ECO:0000256" key="12">
    <source>
        <dbReference type="ARBA" id="ARBA00039702"/>
    </source>
</evidence>
<evidence type="ECO:0000256" key="6">
    <source>
        <dbReference type="ARBA" id="ARBA00022683"/>
    </source>
</evidence>
<protein>
    <recommendedName>
        <fullName evidence="12">Ascorbate-specific PTS system EIIC component</fullName>
    </recommendedName>
    <alternativeName>
        <fullName evidence="13">Ascorbate-specific permease IIC component UlaA</fullName>
    </alternativeName>
</protein>
<keyword evidence="8 14" id="KW-1133">Transmembrane helix</keyword>
<dbReference type="RefSeq" id="WP_056955003.1">
    <property type="nucleotide sequence ID" value="NZ_LNUA01000029.1"/>
</dbReference>
<evidence type="ECO:0000256" key="4">
    <source>
        <dbReference type="ARBA" id="ARBA00022475"/>
    </source>
</evidence>
<evidence type="ECO:0000256" key="3">
    <source>
        <dbReference type="ARBA" id="ARBA00022448"/>
    </source>
</evidence>
<feature type="transmembrane region" description="Helical" evidence="14">
    <location>
        <begin position="450"/>
        <end position="473"/>
    </location>
</feature>
<feature type="transmembrane region" description="Helical" evidence="14">
    <location>
        <begin position="20"/>
        <end position="37"/>
    </location>
</feature>
<keyword evidence="7 14" id="KW-0812">Transmembrane</keyword>
<feature type="transmembrane region" description="Helical" evidence="14">
    <location>
        <begin position="251"/>
        <end position="272"/>
    </location>
</feature>
<feature type="transmembrane region" description="Helical" evidence="14">
    <location>
        <begin position="49"/>
        <end position="70"/>
    </location>
</feature>
<dbReference type="GO" id="GO:0009401">
    <property type="term" value="P:phosphoenolpyruvate-dependent sugar phosphotransferase system"/>
    <property type="evidence" value="ECO:0007669"/>
    <property type="project" value="UniProtKB-KW"/>
</dbReference>
<comment type="subunit">
    <text evidence="2">Homodimer.</text>
</comment>
<reference evidence="15 16" key="1">
    <citation type="submission" date="2017-03" db="EMBL/GenBank/DDBJ databases">
        <title>Genome sequence of Lactobacillus bobalius KACC 16343.</title>
        <authorList>
            <person name="Chun J."/>
        </authorList>
    </citation>
    <scope>NUCLEOTIDE SEQUENCE [LARGE SCALE GENOMIC DNA]</scope>
    <source>
        <strain evidence="15 16">KACC 16343</strain>
    </source>
</reference>
<feature type="transmembrane region" description="Helical" evidence="14">
    <location>
        <begin position="380"/>
        <end position="398"/>
    </location>
</feature>
<feature type="transmembrane region" description="Helical" evidence="14">
    <location>
        <begin position="200"/>
        <end position="217"/>
    </location>
</feature>
<feature type="transmembrane region" description="Helical" evidence="14">
    <location>
        <begin position="353"/>
        <end position="374"/>
    </location>
</feature>
<proteinExistence type="inferred from homology"/>
<accession>A0A202FB50</accession>
<keyword evidence="3" id="KW-0813">Transport</keyword>
<evidence type="ECO:0000256" key="5">
    <source>
        <dbReference type="ARBA" id="ARBA00022597"/>
    </source>
</evidence>
<feature type="transmembrane region" description="Helical" evidence="14">
    <location>
        <begin position="292"/>
        <end position="314"/>
    </location>
</feature>
<keyword evidence="6" id="KW-0598">Phosphotransferase system</keyword>
<dbReference type="AlphaFoldDB" id="A0A202FB50"/>
<keyword evidence="4" id="KW-1003">Cell membrane</keyword>
<evidence type="ECO:0000256" key="7">
    <source>
        <dbReference type="ARBA" id="ARBA00022692"/>
    </source>
</evidence>
<comment type="subcellular location">
    <subcellularLocation>
        <location evidence="1">Cell membrane</location>
        <topology evidence="1">Multi-pass membrane protein</topology>
    </subcellularLocation>
</comment>
<evidence type="ECO:0000256" key="8">
    <source>
        <dbReference type="ARBA" id="ARBA00022989"/>
    </source>
</evidence>
<organism evidence="15 16">
    <name type="scientific">Companilactobacillus bobalius</name>
    <dbReference type="NCBI Taxonomy" id="2801451"/>
    <lineage>
        <taxon>Bacteria</taxon>
        <taxon>Bacillati</taxon>
        <taxon>Bacillota</taxon>
        <taxon>Bacilli</taxon>
        <taxon>Lactobacillales</taxon>
        <taxon>Lactobacillaceae</taxon>
        <taxon>Companilactobacillus</taxon>
    </lineage>
</organism>
<evidence type="ECO:0000256" key="2">
    <source>
        <dbReference type="ARBA" id="ARBA00011738"/>
    </source>
</evidence>
<keyword evidence="9 14" id="KW-0472">Membrane</keyword>
<evidence type="ECO:0000256" key="11">
    <source>
        <dbReference type="ARBA" id="ARBA00038218"/>
    </source>
</evidence>
<feature type="transmembrane region" description="Helical" evidence="14">
    <location>
        <begin position="168"/>
        <end position="188"/>
    </location>
</feature>
<comment type="similarity">
    <text evidence="11">Belongs to the UlaA family.</text>
</comment>
<dbReference type="EMBL" id="MYFM01000004">
    <property type="protein sequence ID" value="OVE97658.1"/>
    <property type="molecule type" value="Genomic_DNA"/>
</dbReference>
<dbReference type="Pfam" id="PF03611">
    <property type="entry name" value="EIIC-GAT"/>
    <property type="match status" value="1"/>
</dbReference>
<gene>
    <name evidence="15" type="ORF">LKACC16343_01540</name>
</gene>
<sequence length="502" mass="55377">MDNFFSILMKIWDYFATNILTQPAYMIGFIVLLGYILEKKPIYESIAGFMKAVIGYMILMVGSGGLVNSFRPILTGLKTRFHLTATVIDPYFGQNAVTDGVVKTFGRTFGDVMLLLLFAFVFNIILVRFQKFTKLRSVFTTGNVQVQQAATAFWLLLFCFPKMGRMEVLLVMGVILGLYWAVGSNMTIRYTQDLTDGGGFAVAHQQMFGIALVSWLADKIKKHDEKTQKKAKRLEDIELPGFLKIFNENMVATGILMLFFFGIIMLVLGRPYFNEIYVTSKGASGLAPGGSFLFYILTTSLGFAVNLAILQLGVRTFVGELTESFSGISDKLLPGSVPGIDVAATFAFGEPNAVTIGFLFGALGQFLTIGALIVLHSPTIIIAGFIPLFFDNAAFGVYANKRAGAKAAMILPFISGVIQVLGAAFIASWVGLAKFGGYLGMFDWDTLWPVFTAIMKYLGIAGIIIVIIILVVIPQLEYRKDPKNYFLMVTDYDKYKESVSKK</sequence>
<feature type="transmembrane region" description="Helical" evidence="14">
    <location>
        <begin position="410"/>
        <end position="430"/>
    </location>
</feature>
<dbReference type="Proteomes" id="UP000196232">
    <property type="component" value="Unassembled WGS sequence"/>
</dbReference>
<dbReference type="InterPro" id="IPR051562">
    <property type="entry name" value="Ascorbate-PTS_EIIC"/>
</dbReference>
<evidence type="ECO:0000256" key="10">
    <source>
        <dbReference type="ARBA" id="ARBA00037387"/>
    </source>
</evidence>
<dbReference type="PANTHER" id="PTHR33843">
    <property type="entry name" value="ASCORBATE-SPECIFIC PTS SYSTEM EIIC COMPONENT"/>
    <property type="match status" value="1"/>
</dbReference>
<comment type="function">
    <text evidence="10">The phosphoenolpyruvate-dependent sugar phosphotransferase system (sugar PTS), a major carbohydrate active transport system, catalyzes the phosphorylation of incoming sugar substrates concomitantly with their translocation across the cell membrane. The enzyme II UlaABC PTS system is involved in ascorbate transport.</text>
</comment>
<dbReference type="InterPro" id="IPR004703">
    <property type="entry name" value="PTS_sugar-sp_permease"/>
</dbReference>
<evidence type="ECO:0000313" key="16">
    <source>
        <dbReference type="Proteomes" id="UP000196232"/>
    </source>
</evidence>
<evidence type="ECO:0000256" key="13">
    <source>
        <dbReference type="ARBA" id="ARBA00042859"/>
    </source>
</evidence>